<dbReference type="EMBL" id="WKPJ01000023">
    <property type="protein sequence ID" value="MSA90290.1"/>
    <property type="molecule type" value="Genomic_DNA"/>
</dbReference>
<sequence length="217" mass="24927">MMLKKEKQAILTRTEYLQNPCRTSAIPFWKCFDYELPAGVEVIHEEEIGKIDIDKRRQAVRYFRLFHRLDWMPSCIQSKAELLIAPRQTADFAAMINAAYADLQVSEAQLLQLQKQASFDPKGWLLAKDKQTGLPLACGIAALDRETQEISLEWIQVLPQARWQGIGRDLVIQLLLNLKDQARFATVSGKLDGAHSPEKFYRKCGFTGNDVWYIVRK</sequence>
<evidence type="ECO:0000313" key="4">
    <source>
        <dbReference type="Proteomes" id="UP000433575"/>
    </source>
</evidence>
<dbReference type="InterPro" id="IPR000182">
    <property type="entry name" value="GNAT_dom"/>
</dbReference>
<reference evidence="4 5" key="1">
    <citation type="journal article" date="2019" name="Nat. Med.">
        <title>A library of human gut bacterial isolates paired with longitudinal multiomics data enables mechanistic microbiome research.</title>
        <authorList>
            <person name="Poyet M."/>
            <person name="Groussin M."/>
            <person name="Gibbons S.M."/>
            <person name="Avila-Pacheco J."/>
            <person name="Jiang X."/>
            <person name="Kearney S.M."/>
            <person name="Perrotta A.R."/>
            <person name="Berdy B."/>
            <person name="Zhao S."/>
            <person name="Lieberman T.D."/>
            <person name="Swanson P.K."/>
            <person name="Smith M."/>
            <person name="Roesemann S."/>
            <person name="Alexander J.E."/>
            <person name="Rich S.A."/>
            <person name="Livny J."/>
            <person name="Vlamakis H."/>
            <person name="Clish C."/>
            <person name="Bullock K."/>
            <person name="Deik A."/>
            <person name="Scott J."/>
            <person name="Pierce K.A."/>
            <person name="Xavier R.J."/>
            <person name="Alm E.J."/>
        </authorList>
    </citation>
    <scope>NUCLEOTIDE SEQUENCE [LARGE SCALE GENOMIC DNA]</scope>
    <source>
        <strain evidence="2 4">BIOML-A4</strain>
        <strain evidence="3 5">BIOML-A5</strain>
    </source>
</reference>
<gene>
    <name evidence="3" type="ORF">GKD88_12905</name>
    <name evidence="2" type="ORF">GKE08_13235</name>
</gene>
<dbReference type="Proteomes" id="UP000480929">
    <property type="component" value="Unassembled WGS sequence"/>
</dbReference>
<accession>A0A6N7S9I4</accession>
<evidence type="ECO:0000313" key="3">
    <source>
        <dbReference type="EMBL" id="MSC34020.1"/>
    </source>
</evidence>
<keyword evidence="5" id="KW-1185">Reference proteome</keyword>
<evidence type="ECO:0000313" key="2">
    <source>
        <dbReference type="EMBL" id="MSA90290.1"/>
    </source>
</evidence>
<organism evidence="2 4">
    <name type="scientific">Holdemania massiliensis</name>
    <dbReference type="NCBI Taxonomy" id="1468449"/>
    <lineage>
        <taxon>Bacteria</taxon>
        <taxon>Bacillati</taxon>
        <taxon>Bacillota</taxon>
        <taxon>Erysipelotrichia</taxon>
        <taxon>Erysipelotrichales</taxon>
        <taxon>Erysipelotrichaceae</taxon>
        <taxon>Holdemania</taxon>
    </lineage>
</organism>
<feature type="domain" description="N-acetyltransferase" evidence="1">
    <location>
        <begin position="82"/>
        <end position="217"/>
    </location>
</feature>
<dbReference type="GO" id="GO:0016747">
    <property type="term" value="F:acyltransferase activity, transferring groups other than amino-acyl groups"/>
    <property type="evidence" value="ECO:0007669"/>
    <property type="project" value="InterPro"/>
</dbReference>
<dbReference type="RefSeq" id="WP_154239508.1">
    <property type="nucleotide sequence ID" value="NZ_WKPI01000025.1"/>
</dbReference>
<name>A0A6N7S9I4_9FIRM</name>
<dbReference type="AlphaFoldDB" id="A0A6N7S9I4"/>
<dbReference type="PROSITE" id="PS51186">
    <property type="entry name" value="GNAT"/>
    <property type="match status" value="1"/>
</dbReference>
<evidence type="ECO:0000259" key="1">
    <source>
        <dbReference type="PROSITE" id="PS51186"/>
    </source>
</evidence>
<dbReference type="Gene3D" id="3.40.630.30">
    <property type="match status" value="1"/>
</dbReference>
<dbReference type="InterPro" id="IPR016181">
    <property type="entry name" value="Acyl_CoA_acyltransferase"/>
</dbReference>
<dbReference type="SUPFAM" id="SSF55729">
    <property type="entry name" value="Acyl-CoA N-acyltransferases (Nat)"/>
    <property type="match status" value="1"/>
</dbReference>
<comment type="caution">
    <text evidence="2">The sequence shown here is derived from an EMBL/GenBank/DDBJ whole genome shotgun (WGS) entry which is preliminary data.</text>
</comment>
<dbReference type="OrthoDB" id="1644787at2"/>
<proteinExistence type="predicted"/>
<evidence type="ECO:0000313" key="5">
    <source>
        <dbReference type="Proteomes" id="UP000480929"/>
    </source>
</evidence>
<protein>
    <recommendedName>
        <fullName evidence="1">N-acetyltransferase domain-containing protein</fullName>
    </recommendedName>
</protein>
<dbReference type="Proteomes" id="UP000433575">
    <property type="component" value="Unassembled WGS sequence"/>
</dbReference>
<dbReference type="EMBL" id="WKPI01000025">
    <property type="protein sequence ID" value="MSC34020.1"/>
    <property type="molecule type" value="Genomic_DNA"/>
</dbReference>
<dbReference type="Pfam" id="PF13508">
    <property type="entry name" value="Acetyltransf_7"/>
    <property type="match status" value="1"/>
</dbReference>